<dbReference type="EMBL" id="UZAL01037909">
    <property type="protein sequence ID" value="VDP72700.1"/>
    <property type="molecule type" value="Genomic_DNA"/>
</dbReference>
<sequence length="37" mass="4538">MFIKSKIIFILTLINICWSFIWTEQPFRVRINVISYC</sequence>
<evidence type="ECO:0000313" key="1">
    <source>
        <dbReference type="EMBL" id="VDP72700.1"/>
    </source>
</evidence>
<dbReference type="Proteomes" id="UP000269396">
    <property type="component" value="Unassembled WGS sequence"/>
</dbReference>
<protein>
    <submittedName>
        <fullName evidence="1">Uncharacterized protein</fullName>
    </submittedName>
</protein>
<keyword evidence="2" id="KW-1185">Reference proteome</keyword>
<gene>
    <name evidence="1" type="ORF">SMTD_LOCUS16919</name>
</gene>
<proteinExistence type="predicted"/>
<dbReference type="AlphaFoldDB" id="A0A3P8G3M4"/>
<accession>A0A3P8G3M4</accession>
<organism evidence="1 2">
    <name type="scientific">Schistosoma mattheei</name>
    <dbReference type="NCBI Taxonomy" id="31246"/>
    <lineage>
        <taxon>Eukaryota</taxon>
        <taxon>Metazoa</taxon>
        <taxon>Spiralia</taxon>
        <taxon>Lophotrochozoa</taxon>
        <taxon>Platyhelminthes</taxon>
        <taxon>Trematoda</taxon>
        <taxon>Digenea</taxon>
        <taxon>Strigeidida</taxon>
        <taxon>Schistosomatoidea</taxon>
        <taxon>Schistosomatidae</taxon>
        <taxon>Schistosoma</taxon>
    </lineage>
</organism>
<evidence type="ECO:0000313" key="2">
    <source>
        <dbReference type="Proteomes" id="UP000269396"/>
    </source>
</evidence>
<name>A0A3P8G3M4_9TREM</name>
<reference evidence="1 2" key="1">
    <citation type="submission" date="2018-11" db="EMBL/GenBank/DDBJ databases">
        <authorList>
            <consortium name="Pathogen Informatics"/>
        </authorList>
    </citation>
    <scope>NUCLEOTIDE SEQUENCE [LARGE SCALE GENOMIC DNA]</scope>
    <source>
        <strain>Denwood</strain>
        <strain evidence="2">Zambia</strain>
    </source>
</reference>